<evidence type="ECO:0000256" key="23">
    <source>
        <dbReference type="ARBA" id="ARBA00048678"/>
    </source>
</evidence>
<dbReference type="KEGG" id="umr:103672488"/>
<comment type="catalytic activity">
    <reaction evidence="23">
        <text>3beta,7alpha-dihydroxyandrost-5-en-17-one + NADP(+) = 3beta-hydroxy-5-androstene-7,17-dione + NADPH + H(+)</text>
        <dbReference type="Rhea" id="RHEA:69440"/>
        <dbReference type="ChEBI" id="CHEBI:15378"/>
        <dbReference type="ChEBI" id="CHEBI:57783"/>
        <dbReference type="ChEBI" id="CHEBI:58349"/>
        <dbReference type="ChEBI" id="CHEBI:81471"/>
        <dbReference type="ChEBI" id="CHEBI:183808"/>
    </reaction>
    <physiologicalReaction direction="left-to-right" evidence="23">
        <dbReference type="Rhea" id="RHEA:69441"/>
    </physiologicalReaction>
</comment>
<organism evidence="29 31">
    <name type="scientific">Ursus maritimus</name>
    <name type="common">Polar bear</name>
    <name type="synonym">Thalarctos maritimus</name>
    <dbReference type="NCBI Taxonomy" id="29073"/>
    <lineage>
        <taxon>Eukaryota</taxon>
        <taxon>Metazoa</taxon>
        <taxon>Chordata</taxon>
        <taxon>Craniata</taxon>
        <taxon>Vertebrata</taxon>
        <taxon>Euteleostomi</taxon>
        <taxon>Mammalia</taxon>
        <taxon>Eutheria</taxon>
        <taxon>Laurasiatheria</taxon>
        <taxon>Carnivora</taxon>
        <taxon>Caniformia</taxon>
        <taxon>Ursidae</taxon>
        <taxon>Ursus</taxon>
    </lineage>
</organism>
<evidence type="ECO:0000256" key="14">
    <source>
        <dbReference type="ARBA" id="ARBA00047269"/>
    </source>
</evidence>
<keyword evidence="4" id="KW-0812">Transmembrane</keyword>
<comment type="catalytic activity">
    <reaction evidence="19">
        <text>taurochenodeoxycholate + NADP(+) = 7-oxotaurolithocholate + NADPH + H(+)</text>
        <dbReference type="Rhea" id="RHEA:65060"/>
        <dbReference type="ChEBI" id="CHEBI:9407"/>
        <dbReference type="ChEBI" id="CHEBI:15378"/>
        <dbReference type="ChEBI" id="CHEBI:57783"/>
        <dbReference type="ChEBI" id="CHEBI:58349"/>
        <dbReference type="ChEBI" id="CHEBI:137724"/>
    </reaction>
    <physiologicalReaction direction="right-to-left" evidence="19">
        <dbReference type="Rhea" id="RHEA:65062"/>
    </physiologicalReaction>
</comment>
<comment type="catalytic activity">
    <reaction evidence="26">
        <text>7-oxolithocholate + NADPH + H(+) = ursodeoxycholate + NADP(+)</text>
        <dbReference type="Rhea" id="RHEA:47540"/>
        <dbReference type="ChEBI" id="CHEBI:15378"/>
        <dbReference type="ChEBI" id="CHEBI:57783"/>
        <dbReference type="ChEBI" id="CHEBI:58349"/>
        <dbReference type="ChEBI" id="CHEBI:78604"/>
        <dbReference type="ChEBI" id="CHEBI:78605"/>
    </reaction>
    <physiologicalReaction direction="left-to-right" evidence="26">
        <dbReference type="Rhea" id="RHEA:47541"/>
    </physiologicalReaction>
</comment>
<comment type="subunit">
    <text evidence="3">Homodimer.</text>
</comment>
<evidence type="ECO:0000256" key="5">
    <source>
        <dbReference type="ARBA" id="ARBA00022824"/>
    </source>
</evidence>
<evidence type="ECO:0000313" key="29">
    <source>
        <dbReference type="Proteomes" id="UP000261680"/>
    </source>
</evidence>
<evidence type="ECO:0000256" key="27">
    <source>
        <dbReference type="ARBA" id="ARBA00049520"/>
    </source>
</evidence>
<evidence type="ECO:0000256" key="20">
    <source>
        <dbReference type="ARBA" id="ARBA00048376"/>
    </source>
</evidence>
<evidence type="ECO:0000256" key="6">
    <source>
        <dbReference type="ARBA" id="ARBA00022989"/>
    </source>
</evidence>
<evidence type="ECO:0000256" key="8">
    <source>
        <dbReference type="ARBA" id="ARBA00023136"/>
    </source>
</evidence>
<gene>
    <name evidence="28 30 31" type="primary">HSD11B1</name>
</gene>
<dbReference type="CDD" id="cd05332">
    <property type="entry name" value="11beta-HSD1_like_SDR_c"/>
    <property type="match status" value="1"/>
</dbReference>
<dbReference type="PRINTS" id="PR00081">
    <property type="entry name" value="GDHRDH"/>
</dbReference>
<comment type="catalytic activity">
    <reaction evidence="16">
        <text>3beta-hydroxy-5-androstene-7,17-dione + NADPH + H(+) = 3beta,7beta-dihydroxyandrost-5-en-17-one + NADP(+)</text>
        <dbReference type="Rhea" id="RHEA:69452"/>
        <dbReference type="ChEBI" id="CHEBI:15378"/>
        <dbReference type="ChEBI" id="CHEBI:57783"/>
        <dbReference type="ChEBI" id="CHEBI:58349"/>
        <dbReference type="ChEBI" id="CHEBI:183368"/>
        <dbReference type="ChEBI" id="CHEBI:183808"/>
    </reaction>
    <physiologicalReaction direction="left-to-right" evidence="16">
        <dbReference type="Rhea" id="RHEA:69453"/>
    </physiologicalReaction>
</comment>
<evidence type="ECO:0000256" key="9">
    <source>
        <dbReference type="ARBA" id="ARBA00038971"/>
    </source>
</evidence>
<name>A0A384CX49_URSMA</name>
<dbReference type="InterPro" id="IPR051253">
    <property type="entry name" value="11-beta-HSD"/>
</dbReference>
<comment type="catalytic activity">
    <reaction evidence="24">
        <text>tauroursodeoxycholate + NADP(+) = 7-oxotaurolithocholate + NADPH + H(+)</text>
        <dbReference type="Rhea" id="RHEA:68980"/>
        <dbReference type="ChEBI" id="CHEBI:15378"/>
        <dbReference type="ChEBI" id="CHEBI:57783"/>
        <dbReference type="ChEBI" id="CHEBI:58349"/>
        <dbReference type="ChEBI" id="CHEBI:132028"/>
        <dbReference type="ChEBI" id="CHEBI:137724"/>
    </reaction>
    <physiologicalReaction direction="right-to-left" evidence="24">
        <dbReference type="Rhea" id="RHEA:68982"/>
    </physiologicalReaction>
</comment>
<keyword evidence="6" id="KW-1133">Transmembrane helix</keyword>
<keyword evidence="5" id="KW-0256">Endoplasmic reticulum</keyword>
<dbReference type="GO" id="GO:0006706">
    <property type="term" value="P:steroid catabolic process"/>
    <property type="evidence" value="ECO:0007669"/>
    <property type="project" value="TreeGrafter"/>
</dbReference>
<keyword evidence="7" id="KW-0560">Oxidoreductase</keyword>
<dbReference type="GeneTree" id="ENSGT00940000160097"/>
<comment type="catalytic activity">
    <reaction evidence="15">
        <text>3beta-hydroxy-5alpha-androstane-7,17-dione + NADPH + H(+) = 3beta,7beta-dihydroxy-5alpha-androstan-17-one + NADP(+)</text>
        <dbReference type="Rhea" id="RHEA:69456"/>
        <dbReference type="ChEBI" id="CHEBI:15378"/>
        <dbReference type="ChEBI" id="CHEBI:57783"/>
        <dbReference type="ChEBI" id="CHEBI:58349"/>
        <dbReference type="ChEBI" id="CHEBI:79834"/>
        <dbReference type="ChEBI" id="CHEBI:183809"/>
    </reaction>
    <physiologicalReaction direction="left-to-right" evidence="15">
        <dbReference type="Rhea" id="RHEA:69457"/>
    </physiologicalReaction>
</comment>
<evidence type="ECO:0000256" key="19">
    <source>
        <dbReference type="ARBA" id="ARBA00048061"/>
    </source>
</evidence>
<dbReference type="Gene3D" id="3.40.50.720">
    <property type="entry name" value="NAD(P)-binding Rossmann-like Domain"/>
    <property type="match status" value="1"/>
</dbReference>
<reference evidence="30 31" key="2">
    <citation type="submission" date="2025-04" db="UniProtKB">
        <authorList>
            <consortium name="RefSeq"/>
        </authorList>
    </citation>
    <scope>IDENTIFICATION</scope>
    <source>
        <tissue evidence="30 31">Whole blood</tissue>
    </source>
</reference>
<dbReference type="GO" id="GO:0030324">
    <property type="term" value="P:lung development"/>
    <property type="evidence" value="ECO:0007669"/>
    <property type="project" value="Ensembl"/>
</dbReference>
<evidence type="ECO:0000256" key="22">
    <source>
        <dbReference type="ARBA" id="ARBA00048661"/>
    </source>
</evidence>
<evidence type="ECO:0000313" key="30">
    <source>
        <dbReference type="RefSeq" id="XP_008699421.1"/>
    </source>
</evidence>
<evidence type="ECO:0000256" key="12">
    <source>
        <dbReference type="ARBA" id="ARBA00041539"/>
    </source>
</evidence>
<dbReference type="InterPro" id="IPR002347">
    <property type="entry name" value="SDR_fam"/>
</dbReference>
<dbReference type="SUPFAM" id="SSF51735">
    <property type="entry name" value="NAD(P)-binding Rossmann-fold domains"/>
    <property type="match status" value="1"/>
</dbReference>
<dbReference type="RefSeq" id="XP_008699422.1">
    <property type="nucleotide sequence ID" value="XM_008701200.2"/>
</dbReference>
<comment type="catalytic activity">
    <reaction evidence="18">
        <text>glycoursodeoxycholate + NADP(+) = 7-oxoglycolithocholate + NADPH + H(+)</text>
        <dbReference type="Rhea" id="RHEA:68976"/>
        <dbReference type="ChEBI" id="CHEBI:15378"/>
        <dbReference type="ChEBI" id="CHEBI:57783"/>
        <dbReference type="ChEBI" id="CHEBI:58349"/>
        <dbReference type="ChEBI" id="CHEBI:132030"/>
        <dbReference type="ChEBI" id="CHEBI:137818"/>
    </reaction>
    <physiologicalReaction direction="right-to-left" evidence="18">
        <dbReference type="Rhea" id="RHEA:68978"/>
    </physiologicalReaction>
</comment>
<evidence type="ECO:0000256" key="25">
    <source>
        <dbReference type="ARBA" id="ARBA00049300"/>
    </source>
</evidence>
<accession>A0A384CX49</accession>
<dbReference type="GO" id="GO:0005496">
    <property type="term" value="F:steroid binding"/>
    <property type="evidence" value="ECO:0007669"/>
    <property type="project" value="TreeGrafter"/>
</dbReference>
<dbReference type="RefSeq" id="XP_008699421.1">
    <property type="nucleotide sequence ID" value="XM_008701199.2"/>
</dbReference>
<dbReference type="OMA" id="SMEDMTF"/>
<dbReference type="CTD" id="3290"/>
<comment type="catalytic activity">
    <reaction evidence="21">
        <text>7-oxocholesterol + NADPH + H(+) = 7beta-hydroxycholesterol + NADP(+)</text>
        <dbReference type="Rhea" id="RHEA:68656"/>
        <dbReference type="ChEBI" id="CHEBI:15378"/>
        <dbReference type="ChEBI" id="CHEBI:42989"/>
        <dbReference type="ChEBI" id="CHEBI:57783"/>
        <dbReference type="ChEBI" id="CHEBI:58349"/>
        <dbReference type="ChEBI" id="CHEBI:64294"/>
    </reaction>
    <physiologicalReaction direction="left-to-right" evidence="21">
        <dbReference type="Rhea" id="RHEA:68657"/>
    </physiologicalReaction>
</comment>
<evidence type="ECO:0000256" key="18">
    <source>
        <dbReference type="ARBA" id="ARBA00048060"/>
    </source>
</evidence>
<evidence type="ECO:0000256" key="21">
    <source>
        <dbReference type="ARBA" id="ARBA00048585"/>
    </source>
</evidence>
<comment type="catalytic activity">
    <reaction evidence="22">
        <text>glycochenodeoxycholate + NADP(+) = 7-oxoglycolithocholate + NADPH + H(+)</text>
        <dbReference type="Rhea" id="RHEA:65056"/>
        <dbReference type="ChEBI" id="CHEBI:15378"/>
        <dbReference type="ChEBI" id="CHEBI:36252"/>
        <dbReference type="ChEBI" id="CHEBI:57783"/>
        <dbReference type="ChEBI" id="CHEBI:58349"/>
        <dbReference type="ChEBI" id="CHEBI:137818"/>
    </reaction>
    <physiologicalReaction direction="right-to-left" evidence="22">
        <dbReference type="Rhea" id="RHEA:65058"/>
    </physiologicalReaction>
</comment>
<dbReference type="Pfam" id="PF00106">
    <property type="entry name" value="adh_short"/>
    <property type="match status" value="1"/>
</dbReference>
<dbReference type="PROSITE" id="PS00061">
    <property type="entry name" value="ADH_SHORT"/>
    <property type="match status" value="1"/>
</dbReference>
<evidence type="ECO:0000256" key="4">
    <source>
        <dbReference type="ARBA" id="ARBA00022692"/>
    </source>
</evidence>
<evidence type="ECO:0000256" key="2">
    <source>
        <dbReference type="ARBA" id="ARBA00006484"/>
    </source>
</evidence>
<dbReference type="AlphaFoldDB" id="A0A384CX49"/>
<dbReference type="STRING" id="29073.ENSUMAP00000029403"/>
<dbReference type="GO" id="GO:0070524">
    <property type="term" value="F:11-beta-hydroxysteroid dehydrogenase (NADP+) activity"/>
    <property type="evidence" value="ECO:0007669"/>
    <property type="project" value="UniProtKB-EC"/>
</dbReference>
<dbReference type="PANTHER" id="PTHR44279:SF1">
    <property type="entry name" value="11-BETA-HYDROXYSTEROID DEHYDROGENASE 1"/>
    <property type="match status" value="1"/>
</dbReference>
<dbReference type="InterPro" id="IPR020904">
    <property type="entry name" value="Sc_DH/Rdtase_CS"/>
</dbReference>
<evidence type="ECO:0000256" key="26">
    <source>
        <dbReference type="ARBA" id="ARBA00049462"/>
    </source>
</evidence>
<dbReference type="GO" id="GO:0050661">
    <property type="term" value="F:NADP binding"/>
    <property type="evidence" value="ECO:0007669"/>
    <property type="project" value="Ensembl"/>
</dbReference>
<dbReference type="PANTHER" id="PTHR44279">
    <property type="entry name" value="HYDROXYSTEROID (11-BETA) DEHYDROGENASE 1-LIKE B-RELATED"/>
    <property type="match status" value="1"/>
</dbReference>
<evidence type="ECO:0000256" key="7">
    <source>
        <dbReference type="ARBA" id="ARBA00023002"/>
    </source>
</evidence>
<dbReference type="InterPro" id="IPR036291">
    <property type="entry name" value="NAD(P)-bd_dom_sf"/>
</dbReference>
<dbReference type="Proteomes" id="UP000261680">
    <property type="component" value="Unplaced"/>
</dbReference>
<dbReference type="OrthoDB" id="1933717at2759"/>
<dbReference type="GeneID" id="103672488"/>
<protein>
    <recommendedName>
        <fullName evidence="11">11-beta-hydroxysteroid dehydrogenase 1</fullName>
        <ecNumber evidence="9">1.1.1.146</ecNumber>
        <ecNumber evidence="10">1.1.1.201</ecNumber>
    </recommendedName>
    <alternativeName>
        <fullName evidence="13">7-oxosteroid reductase</fullName>
    </alternativeName>
    <alternativeName>
        <fullName evidence="12">Corticosteroid 11-beta-dehydrogenase isozyme 1</fullName>
    </alternativeName>
</protein>
<evidence type="ECO:0000256" key="24">
    <source>
        <dbReference type="ARBA" id="ARBA00048702"/>
    </source>
</evidence>
<keyword evidence="8" id="KW-0472">Membrane</keyword>
<sequence length="292" mass="32244">MAFMKKYLPPILGFFLAYYYYSANEEFRPEMLQGKKVIVTGASKGIGEQMAYHLAKMGAHVVVTARSKETLEKVVSHCLELGAPSAHYIAGSMENMTFAEQFVAQAGKLMGGLDMLILNHITNSPMNLFSGDIHLVRRSMEVNFLSYVVLSVAALPMLKQSDGSIVVVSSMAGKMTSPLIAPYSASKFALDGFFSSIRMEHSMTKVNVSITLCILGLINTDTAMKAVSGILNIEASPKEECALEIIKGGALRQEEVYYDSAIWTNLLLRNPGRKLLEFLSLRRYSLDKFIKN</sequence>
<comment type="catalytic activity">
    <reaction evidence="27">
        <text>7-oxopregnenolone + NADPH + H(+) = 7beta-hydroxypregnenolone + NADP(+)</text>
        <dbReference type="Rhea" id="RHEA:69436"/>
        <dbReference type="ChEBI" id="CHEBI:15378"/>
        <dbReference type="ChEBI" id="CHEBI:57783"/>
        <dbReference type="ChEBI" id="CHEBI:58349"/>
        <dbReference type="ChEBI" id="CHEBI:183806"/>
        <dbReference type="ChEBI" id="CHEBI:183807"/>
    </reaction>
    <physiologicalReaction direction="left-to-right" evidence="27">
        <dbReference type="Rhea" id="RHEA:69437"/>
    </physiologicalReaction>
</comment>
<evidence type="ECO:0000256" key="10">
    <source>
        <dbReference type="ARBA" id="ARBA00039048"/>
    </source>
</evidence>
<comment type="catalytic activity">
    <reaction evidence="14">
        <text>chenodeoxycholate + NADP(+) = 7-oxolithocholate + NADPH + H(+)</text>
        <dbReference type="Rhea" id="RHEA:53820"/>
        <dbReference type="ChEBI" id="CHEBI:15378"/>
        <dbReference type="ChEBI" id="CHEBI:36234"/>
        <dbReference type="ChEBI" id="CHEBI:57783"/>
        <dbReference type="ChEBI" id="CHEBI:58349"/>
        <dbReference type="ChEBI" id="CHEBI:78605"/>
    </reaction>
    <physiologicalReaction direction="right-to-left" evidence="14">
        <dbReference type="Rhea" id="RHEA:53822"/>
    </physiologicalReaction>
</comment>
<comment type="catalytic activity">
    <reaction evidence="20">
        <text>an 11beta-hydroxysteroid + NADP(+) = an 11-oxosteroid + NADPH + H(+)</text>
        <dbReference type="Rhea" id="RHEA:11388"/>
        <dbReference type="ChEBI" id="CHEBI:15378"/>
        <dbReference type="ChEBI" id="CHEBI:35346"/>
        <dbReference type="ChEBI" id="CHEBI:47787"/>
        <dbReference type="ChEBI" id="CHEBI:57783"/>
        <dbReference type="ChEBI" id="CHEBI:58349"/>
        <dbReference type="EC" id="1.1.1.146"/>
    </reaction>
    <physiologicalReaction direction="left-to-right" evidence="20">
        <dbReference type="Rhea" id="RHEA:11389"/>
    </physiologicalReaction>
    <physiologicalReaction direction="right-to-left" evidence="20">
        <dbReference type="Rhea" id="RHEA:11390"/>
    </physiologicalReaction>
</comment>
<evidence type="ECO:0000256" key="16">
    <source>
        <dbReference type="ARBA" id="ARBA00047608"/>
    </source>
</evidence>
<dbReference type="EC" id="1.1.1.201" evidence="10"/>
<evidence type="ECO:0000256" key="15">
    <source>
        <dbReference type="ARBA" id="ARBA00047373"/>
    </source>
</evidence>
<evidence type="ECO:0000256" key="17">
    <source>
        <dbReference type="ARBA" id="ARBA00047749"/>
    </source>
</evidence>
<evidence type="ECO:0000256" key="13">
    <source>
        <dbReference type="ARBA" id="ARBA00041676"/>
    </source>
</evidence>
<evidence type="ECO:0000256" key="3">
    <source>
        <dbReference type="ARBA" id="ARBA00011738"/>
    </source>
</evidence>
<reference evidence="28" key="1">
    <citation type="submission" date="2019-03" db="UniProtKB">
        <authorList>
            <consortium name="Ensembl"/>
        </authorList>
    </citation>
    <scope>IDENTIFICATION</scope>
</reference>
<comment type="similarity">
    <text evidence="2">Belongs to the short-chain dehydrogenases/reductases (SDR) family.</text>
</comment>
<dbReference type="GO" id="GO:0047022">
    <property type="term" value="F:7-beta-hydroxysteroid dehydrogenase (NADP+) activity"/>
    <property type="evidence" value="ECO:0007669"/>
    <property type="project" value="UniProtKB-EC"/>
</dbReference>
<dbReference type="GO" id="GO:0042803">
    <property type="term" value="F:protein homodimerization activity"/>
    <property type="evidence" value="ECO:0007669"/>
    <property type="project" value="Ensembl"/>
</dbReference>
<dbReference type="EC" id="1.1.1.146" evidence="9"/>
<evidence type="ECO:0000313" key="31">
    <source>
        <dbReference type="RefSeq" id="XP_008699422.1"/>
    </source>
</evidence>
<keyword evidence="29" id="KW-1185">Reference proteome</keyword>
<comment type="subcellular location">
    <subcellularLocation>
        <location evidence="1">Endoplasmic reticulum membrane</location>
        <topology evidence="1">Single-pass type II membrane protein</topology>
    </subcellularLocation>
</comment>
<comment type="catalytic activity">
    <reaction evidence="25">
        <text>a 7beta-hydroxysteroid + NADP(+) = a 7-oxosteroid + NADPH + H(+)</text>
        <dbReference type="Rhea" id="RHEA:20233"/>
        <dbReference type="ChEBI" id="CHEBI:15378"/>
        <dbReference type="ChEBI" id="CHEBI:35349"/>
        <dbReference type="ChEBI" id="CHEBI:47789"/>
        <dbReference type="ChEBI" id="CHEBI:57783"/>
        <dbReference type="ChEBI" id="CHEBI:58349"/>
        <dbReference type="EC" id="1.1.1.201"/>
    </reaction>
    <physiologicalReaction direction="right-to-left" evidence="25">
        <dbReference type="Rhea" id="RHEA:20235"/>
    </physiologicalReaction>
</comment>
<dbReference type="GO" id="GO:0005789">
    <property type="term" value="C:endoplasmic reticulum membrane"/>
    <property type="evidence" value="ECO:0007669"/>
    <property type="project" value="UniProtKB-SubCell"/>
</dbReference>
<evidence type="ECO:0000313" key="28">
    <source>
        <dbReference type="Ensembl" id="ENSUMAP00000029403"/>
    </source>
</evidence>
<proteinExistence type="inferred from homology"/>
<evidence type="ECO:0000256" key="11">
    <source>
        <dbReference type="ARBA" id="ARBA00040963"/>
    </source>
</evidence>
<dbReference type="FunFam" id="3.40.50.720:FF:000329">
    <property type="entry name" value="Corticosteroid 11-beta-dehydrogenase isozyme 1"/>
    <property type="match status" value="1"/>
</dbReference>
<evidence type="ECO:0000256" key="1">
    <source>
        <dbReference type="ARBA" id="ARBA00004648"/>
    </source>
</evidence>
<dbReference type="Ensembl" id="ENSUMAT00000034755.1">
    <property type="protein sequence ID" value="ENSUMAP00000029403.1"/>
    <property type="gene ID" value="ENSUMAG00000021315.1"/>
</dbReference>
<comment type="catalytic activity">
    <reaction evidence="17">
        <text>corticosterone + NADP(+) = 11-dehydrocorticosterone + NADPH + H(+)</text>
        <dbReference type="Rhea" id="RHEA:42200"/>
        <dbReference type="ChEBI" id="CHEBI:15378"/>
        <dbReference type="ChEBI" id="CHEBI:16827"/>
        <dbReference type="ChEBI" id="CHEBI:57783"/>
        <dbReference type="ChEBI" id="CHEBI:58349"/>
        <dbReference type="ChEBI" id="CHEBI:78600"/>
    </reaction>
    <physiologicalReaction direction="left-to-right" evidence="17">
        <dbReference type="Rhea" id="RHEA:42201"/>
    </physiologicalReaction>
    <physiologicalReaction direction="right-to-left" evidence="17">
        <dbReference type="Rhea" id="RHEA:42202"/>
    </physiologicalReaction>
</comment>